<dbReference type="CDD" id="cd00609">
    <property type="entry name" value="AAT_like"/>
    <property type="match status" value="1"/>
</dbReference>
<dbReference type="GO" id="GO:0030170">
    <property type="term" value="F:pyridoxal phosphate binding"/>
    <property type="evidence" value="ECO:0007669"/>
    <property type="project" value="InterPro"/>
</dbReference>
<dbReference type="FunFam" id="3.40.640.10:FF:000033">
    <property type="entry name" value="Aspartate aminotransferase"/>
    <property type="match status" value="1"/>
</dbReference>
<name>A0A3M9NES5_9BACT</name>
<gene>
    <name evidence="7" type="ORF">EFY79_11575</name>
</gene>
<comment type="cofactor">
    <cofactor evidence="1">
        <name>pyridoxal 5'-phosphate</name>
        <dbReference type="ChEBI" id="CHEBI:597326"/>
    </cofactor>
</comment>
<protein>
    <submittedName>
        <fullName evidence="7">Aminotransferase class I/II-fold pyridoxal phosphate-dependent enzyme</fullName>
    </submittedName>
</protein>
<feature type="domain" description="Aminotransferase class I/classII large" evidence="6">
    <location>
        <begin position="29"/>
        <end position="379"/>
    </location>
</feature>
<dbReference type="Proteomes" id="UP000267223">
    <property type="component" value="Unassembled WGS sequence"/>
</dbReference>
<evidence type="ECO:0000313" key="8">
    <source>
        <dbReference type="Proteomes" id="UP000267223"/>
    </source>
</evidence>
<keyword evidence="3 7" id="KW-0032">Aminotransferase</keyword>
<dbReference type="GO" id="GO:0005737">
    <property type="term" value="C:cytoplasm"/>
    <property type="evidence" value="ECO:0007669"/>
    <property type="project" value="TreeGrafter"/>
</dbReference>
<dbReference type="NCBIfam" id="NF006569">
    <property type="entry name" value="PRK09082.1"/>
    <property type="match status" value="1"/>
</dbReference>
<dbReference type="InterPro" id="IPR004839">
    <property type="entry name" value="Aminotransferase_I/II_large"/>
</dbReference>
<keyword evidence="5" id="KW-0663">Pyridoxal phosphate</keyword>
<dbReference type="AlphaFoldDB" id="A0A3M9NES5"/>
<dbReference type="PANTHER" id="PTHR43807:SF20">
    <property type="entry name" value="FI04487P"/>
    <property type="match status" value="1"/>
</dbReference>
<evidence type="ECO:0000259" key="6">
    <source>
        <dbReference type="Pfam" id="PF00155"/>
    </source>
</evidence>
<evidence type="ECO:0000256" key="1">
    <source>
        <dbReference type="ARBA" id="ARBA00001933"/>
    </source>
</evidence>
<dbReference type="PANTHER" id="PTHR43807">
    <property type="entry name" value="FI04487P"/>
    <property type="match status" value="1"/>
</dbReference>
<accession>A0A3M9NES5</accession>
<comment type="caution">
    <text evidence="7">The sequence shown here is derived from an EMBL/GenBank/DDBJ whole genome shotgun (WGS) entry which is preliminary data.</text>
</comment>
<dbReference type="OrthoDB" id="9802328at2"/>
<evidence type="ECO:0000256" key="3">
    <source>
        <dbReference type="ARBA" id="ARBA00022576"/>
    </source>
</evidence>
<organism evidence="7 8">
    <name type="scientific">Hanamia caeni</name>
    <dbReference type="NCBI Taxonomy" id="2294116"/>
    <lineage>
        <taxon>Bacteria</taxon>
        <taxon>Pseudomonadati</taxon>
        <taxon>Bacteroidota</taxon>
        <taxon>Chitinophagia</taxon>
        <taxon>Chitinophagales</taxon>
        <taxon>Chitinophagaceae</taxon>
        <taxon>Hanamia</taxon>
    </lineage>
</organism>
<dbReference type="Gene3D" id="3.40.640.10">
    <property type="entry name" value="Type I PLP-dependent aspartate aminotransferase-like (Major domain)"/>
    <property type="match status" value="1"/>
</dbReference>
<dbReference type="EMBL" id="RJJR01000008">
    <property type="protein sequence ID" value="RNI36310.1"/>
    <property type="molecule type" value="Genomic_DNA"/>
</dbReference>
<reference evidence="7 8" key="1">
    <citation type="submission" date="2018-11" db="EMBL/GenBank/DDBJ databases">
        <title>Draft genome sequence of Ferruginibacter sp. BO-59.</title>
        <authorList>
            <person name="Im W.T."/>
        </authorList>
    </citation>
    <scope>NUCLEOTIDE SEQUENCE [LARGE SCALE GENOMIC DNA]</scope>
    <source>
        <strain evidence="7 8">BO-59</strain>
    </source>
</reference>
<evidence type="ECO:0000256" key="5">
    <source>
        <dbReference type="ARBA" id="ARBA00022898"/>
    </source>
</evidence>
<keyword evidence="8" id="KW-1185">Reference proteome</keyword>
<dbReference type="InterPro" id="IPR015421">
    <property type="entry name" value="PyrdxlP-dep_Trfase_major"/>
</dbReference>
<sequence length="387" mass="43928">MHASFSSKLPNTGVSIFTVMSLLASEHKAINLGQGTPDFTISPQLIELVFKAMKDGHNQYAHRNGLLSLRKEIAEKIHFLYNCPVNPDTEITITPGATYGIYTALTTILRPGDEVIVFEPAYDSYVPNIVVNGARPILISCQHPEYRIDWNLVKEKITPATKMIILNSPNNPSGQILDKSDLENLAKIIEGTDIILLSDEVYEHILFDGKTHESILRYPDLFKRAFVVFSFGKVYQCTGWKIGYCVAPGWLMKEFSKVHQYNCFSVNTPVQYALATFLKDKNEYLHLGGFFQEKRDLFNSLMSQTKFKAIPSYGSYFQLYDYSEISPESDFDFAKTLTEKAGVATIPVSSFYQQPTQNKVLRFCFAKKDETLQQAVKQILKFQNEKV</sequence>
<keyword evidence="4 7" id="KW-0808">Transferase</keyword>
<dbReference type="Pfam" id="PF00155">
    <property type="entry name" value="Aminotran_1_2"/>
    <property type="match status" value="1"/>
</dbReference>
<comment type="similarity">
    <text evidence="2">Belongs to the class-I pyridoxal-phosphate-dependent aminotransferase family.</text>
</comment>
<evidence type="ECO:0000256" key="4">
    <source>
        <dbReference type="ARBA" id="ARBA00022679"/>
    </source>
</evidence>
<dbReference type="RefSeq" id="WP_123120863.1">
    <property type="nucleotide sequence ID" value="NZ_RJJR01000008.1"/>
</dbReference>
<evidence type="ECO:0000256" key="2">
    <source>
        <dbReference type="ARBA" id="ARBA00007441"/>
    </source>
</evidence>
<dbReference type="GO" id="GO:0016212">
    <property type="term" value="F:kynurenine-oxoglutarate transaminase activity"/>
    <property type="evidence" value="ECO:0007669"/>
    <property type="project" value="TreeGrafter"/>
</dbReference>
<evidence type="ECO:0000313" key="7">
    <source>
        <dbReference type="EMBL" id="RNI36310.1"/>
    </source>
</evidence>
<dbReference type="InterPro" id="IPR015422">
    <property type="entry name" value="PyrdxlP-dep_Trfase_small"/>
</dbReference>
<dbReference type="SUPFAM" id="SSF53383">
    <property type="entry name" value="PLP-dependent transferases"/>
    <property type="match status" value="1"/>
</dbReference>
<dbReference type="InterPro" id="IPR051326">
    <property type="entry name" value="Kynurenine-oxoglutarate_AT"/>
</dbReference>
<proteinExistence type="inferred from homology"/>
<dbReference type="InterPro" id="IPR015424">
    <property type="entry name" value="PyrdxlP-dep_Trfase"/>
</dbReference>
<dbReference type="Gene3D" id="3.90.1150.10">
    <property type="entry name" value="Aspartate Aminotransferase, domain 1"/>
    <property type="match status" value="1"/>
</dbReference>